<keyword evidence="1" id="KW-0812">Transmembrane</keyword>
<gene>
    <name evidence="2" type="ORF">GIW81_03945</name>
</gene>
<name>A0A6I3KDC8_9HYPH</name>
<feature type="transmembrane region" description="Helical" evidence="1">
    <location>
        <begin position="148"/>
        <end position="170"/>
    </location>
</feature>
<evidence type="ECO:0000313" key="2">
    <source>
        <dbReference type="EMBL" id="MTD93485.1"/>
    </source>
</evidence>
<keyword evidence="3" id="KW-1185">Reference proteome</keyword>
<feature type="transmembrane region" description="Helical" evidence="1">
    <location>
        <begin position="35"/>
        <end position="57"/>
    </location>
</feature>
<dbReference type="AlphaFoldDB" id="A0A6I3KDC8"/>
<proteinExistence type="predicted"/>
<dbReference type="SUPFAM" id="SSF141571">
    <property type="entry name" value="Pentapeptide repeat-like"/>
    <property type="match status" value="1"/>
</dbReference>
<dbReference type="InterPro" id="IPR001646">
    <property type="entry name" value="5peptide_repeat"/>
</dbReference>
<sequence length="679" mass="72999">MADRARLSPESETPVNPYSLLEAVNSSSDTAHTGWLIFLAIMTYLMIAVAGVTHEALLLETPVELPILQVKIQLKQFFQFAPVVLVLFHLGILAQLVLLARKTLEFDHAIRFLETSDKRTHPLRLELHNFFFVQGIAGPQRSVVMSAFLNLMSWLTIVILPVVLLLYMQVAFLPYHDVTTTWINRIFLTLDIAGILLIGVFLMRAETSFLQAFWRSTVAHPVSAISTAVVLAIVAYLSYFAATVPGEPLDKVGQRLMAWSKPADGGKVQQSGFSLPFLSAGTDGTLFGIFRRNLVVTDSDLLGEREPSGEKTLRLRGRDLRYAKLDRTDFSGADLTGAALDGASLVGANLEKASLACAEPDTVMLSDNRVAARCATARGVDLTRARLGNARLWGVDFSGAKLDEAQLDGADLANAVLTGASLSSAHLDRADLTGGVQAQGANFLNASLQGADLTGARLQLADFSSAAMQGALLDFAQLEGAVLRDANLEAASLQQARLIGTDMSGMKMAGSDLRGAVVWMAQAPVWDSTGLTDLSELSVRAPADTERASLQASLQRMGGDDELRRKGQELTAQLAEKDATWSGTLDQQRWQSWVGASPPPPALTYKSDLTAYLTKLMCSARWSNGGIATGVARRATGTQFRGDVVAVYDGLKAPSCVASSQAPAKVMRDLSSAAETARN</sequence>
<dbReference type="PANTHER" id="PTHR14136:SF17">
    <property type="entry name" value="BTB_POZ DOMAIN-CONTAINING PROTEIN KCTD9"/>
    <property type="match status" value="1"/>
</dbReference>
<dbReference type="PANTHER" id="PTHR14136">
    <property type="entry name" value="BTB_POZ DOMAIN-CONTAINING PROTEIN KCTD9"/>
    <property type="match status" value="1"/>
</dbReference>
<keyword evidence="1" id="KW-1133">Transmembrane helix</keyword>
<reference evidence="2 3" key="1">
    <citation type="submission" date="2019-11" db="EMBL/GenBank/DDBJ databases">
        <title>Identification of a novel strain.</title>
        <authorList>
            <person name="Xu Q."/>
            <person name="Wang G."/>
        </authorList>
    </citation>
    <scope>NUCLEOTIDE SEQUENCE [LARGE SCALE GENOMIC DNA]</scope>
    <source>
        <strain evidence="3">xq</strain>
    </source>
</reference>
<organism evidence="2 3">
    <name type="scientific">Hyphomicrobium album</name>
    <dbReference type="NCBI Taxonomy" id="2665159"/>
    <lineage>
        <taxon>Bacteria</taxon>
        <taxon>Pseudomonadati</taxon>
        <taxon>Pseudomonadota</taxon>
        <taxon>Alphaproteobacteria</taxon>
        <taxon>Hyphomicrobiales</taxon>
        <taxon>Hyphomicrobiaceae</taxon>
        <taxon>Hyphomicrobium</taxon>
    </lineage>
</organism>
<protein>
    <recommendedName>
        <fullName evidence="4">Pentapeptide repeat-containing protein</fullName>
    </recommendedName>
</protein>
<dbReference type="EMBL" id="WMBQ01000001">
    <property type="protein sequence ID" value="MTD93485.1"/>
    <property type="molecule type" value="Genomic_DNA"/>
</dbReference>
<dbReference type="Proteomes" id="UP000440694">
    <property type="component" value="Unassembled WGS sequence"/>
</dbReference>
<feature type="transmembrane region" description="Helical" evidence="1">
    <location>
        <begin position="182"/>
        <end position="202"/>
    </location>
</feature>
<comment type="caution">
    <text evidence="2">The sequence shown here is derived from an EMBL/GenBank/DDBJ whole genome shotgun (WGS) entry which is preliminary data.</text>
</comment>
<keyword evidence="1" id="KW-0472">Membrane</keyword>
<feature type="transmembrane region" description="Helical" evidence="1">
    <location>
        <begin position="77"/>
        <end position="100"/>
    </location>
</feature>
<dbReference type="Pfam" id="PF00805">
    <property type="entry name" value="Pentapeptide"/>
    <property type="match status" value="4"/>
</dbReference>
<accession>A0A6I3KDC8</accession>
<dbReference type="Gene3D" id="2.160.20.80">
    <property type="entry name" value="E3 ubiquitin-protein ligase SopA"/>
    <property type="match status" value="2"/>
</dbReference>
<dbReference type="RefSeq" id="WP_154738021.1">
    <property type="nucleotide sequence ID" value="NZ_WMBQ01000001.1"/>
</dbReference>
<dbReference type="InterPro" id="IPR051082">
    <property type="entry name" value="Pentapeptide-BTB/POZ_domain"/>
</dbReference>
<evidence type="ECO:0008006" key="4">
    <source>
        <dbReference type="Google" id="ProtNLM"/>
    </source>
</evidence>
<evidence type="ECO:0000313" key="3">
    <source>
        <dbReference type="Proteomes" id="UP000440694"/>
    </source>
</evidence>
<feature type="transmembrane region" description="Helical" evidence="1">
    <location>
        <begin position="222"/>
        <end position="242"/>
    </location>
</feature>
<evidence type="ECO:0000256" key="1">
    <source>
        <dbReference type="SAM" id="Phobius"/>
    </source>
</evidence>